<evidence type="ECO:0000313" key="4">
    <source>
        <dbReference type="Proteomes" id="UP001150569"/>
    </source>
</evidence>
<keyword evidence="4" id="KW-1185">Reference proteome</keyword>
<feature type="signal peptide" evidence="2">
    <location>
        <begin position="1"/>
        <end position="26"/>
    </location>
</feature>
<organism evidence="3 4">
    <name type="scientific">Tieghemiomyces parasiticus</name>
    <dbReference type="NCBI Taxonomy" id="78921"/>
    <lineage>
        <taxon>Eukaryota</taxon>
        <taxon>Fungi</taxon>
        <taxon>Fungi incertae sedis</taxon>
        <taxon>Zoopagomycota</taxon>
        <taxon>Kickxellomycotina</taxon>
        <taxon>Dimargaritomycetes</taxon>
        <taxon>Dimargaritales</taxon>
        <taxon>Dimargaritaceae</taxon>
        <taxon>Tieghemiomyces</taxon>
    </lineage>
</organism>
<dbReference type="Proteomes" id="UP001150569">
    <property type="component" value="Unassembled WGS sequence"/>
</dbReference>
<gene>
    <name evidence="3" type="ORF">IWQ60_007679</name>
</gene>
<dbReference type="EMBL" id="JANBPT010000527">
    <property type="protein sequence ID" value="KAJ1917795.1"/>
    <property type="molecule type" value="Genomic_DNA"/>
</dbReference>
<feature type="chain" id="PRO_5040829983" evidence="2">
    <location>
        <begin position="27"/>
        <end position="160"/>
    </location>
</feature>
<keyword evidence="2" id="KW-0732">Signal</keyword>
<accession>A0A9W8DNF4</accession>
<evidence type="ECO:0000313" key="3">
    <source>
        <dbReference type="EMBL" id="KAJ1917795.1"/>
    </source>
</evidence>
<feature type="region of interest" description="Disordered" evidence="1">
    <location>
        <begin position="103"/>
        <end position="136"/>
    </location>
</feature>
<name>A0A9W8DNF4_9FUNG</name>
<proteinExistence type="predicted"/>
<dbReference type="AlphaFoldDB" id="A0A9W8DNF4"/>
<comment type="caution">
    <text evidence="3">The sequence shown here is derived from an EMBL/GenBank/DDBJ whole genome shotgun (WGS) entry which is preliminary data.</text>
</comment>
<feature type="compositionally biased region" description="Low complexity" evidence="1">
    <location>
        <begin position="113"/>
        <end position="136"/>
    </location>
</feature>
<evidence type="ECO:0000256" key="1">
    <source>
        <dbReference type="SAM" id="MobiDB-lite"/>
    </source>
</evidence>
<reference evidence="3" key="1">
    <citation type="submission" date="2022-07" db="EMBL/GenBank/DDBJ databases">
        <title>Phylogenomic reconstructions and comparative analyses of Kickxellomycotina fungi.</title>
        <authorList>
            <person name="Reynolds N.K."/>
            <person name="Stajich J.E."/>
            <person name="Barry K."/>
            <person name="Grigoriev I.V."/>
            <person name="Crous P."/>
            <person name="Smith M.E."/>
        </authorList>
    </citation>
    <scope>NUCLEOTIDE SEQUENCE</scope>
    <source>
        <strain evidence="3">RSA 861</strain>
    </source>
</reference>
<evidence type="ECO:0000256" key="2">
    <source>
        <dbReference type="SAM" id="SignalP"/>
    </source>
</evidence>
<protein>
    <submittedName>
        <fullName evidence="3">Uncharacterized protein</fullName>
    </submittedName>
</protein>
<sequence length="160" mass="16032">MAPLQHYLVLIALGLALVAGPPGVAADTTHRTASQLTRRQIVCTQQCSQSSRIGPHFQSSLQRRDDCVNNCVDASSDEGSGGNSQPTKAGFAIENAESIAGGDGTHITTMNIGGPTTSASSTAPSASSSANGATAGHGTAATGLWGVGLAAGTVYLLNHT</sequence>